<evidence type="ECO:0000313" key="3">
    <source>
        <dbReference type="Proteomes" id="UP000000304"/>
    </source>
</evidence>
<evidence type="ECO:0000313" key="2">
    <source>
        <dbReference type="EMBL" id="EDX17146.1"/>
    </source>
</evidence>
<feature type="compositionally biased region" description="Basic and acidic residues" evidence="1">
    <location>
        <begin position="31"/>
        <end position="50"/>
    </location>
</feature>
<evidence type="ECO:0000256" key="1">
    <source>
        <dbReference type="SAM" id="MobiDB-lite"/>
    </source>
</evidence>
<dbReference type="HOGENOM" id="CLU_2707455_0_0_1"/>
<gene>
    <name evidence="2" type="primary">Dsim\GD16255</name>
    <name evidence="2" type="ORF">Dsim_GD16255</name>
</gene>
<feature type="compositionally biased region" description="Polar residues" evidence="1">
    <location>
        <begin position="53"/>
        <end position="73"/>
    </location>
</feature>
<dbReference type="EMBL" id="CM000366">
    <property type="protein sequence ID" value="EDX17146.1"/>
    <property type="molecule type" value="Genomic_DNA"/>
</dbReference>
<feature type="region of interest" description="Disordered" evidence="1">
    <location>
        <begin position="1"/>
        <end position="73"/>
    </location>
</feature>
<organism evidence="2 3">
    <name type="scientific">Drosophila simulans</name>
    <name type="common">Fruit fly</name>
    <dbReference type="NCBI Taxonomy" id="7240"/>
    <lineage>
        <taxon>Eukaryota</taxon>
        <taxon>Metazoa</taxon>
        <taxon>Ecdysozoa</taxon>
        <taxon>Arthropoda</taxon>
        <taxon>Hexapoda</taxon>
        <taxon>Insecta</taxon>
        <taxon>Pterygota</taxon>
        <taxon>Neoptera</taxon>
        <taxon>Endopterygota</taxon>
        <taxon>Diptera</taxon>
        <taxon>Brachycera</taxon>
        <taxon>Muscomorpha</taxon>
        <taxon>Ephydroidea</taxon>
        <taxon>Drosophilidae</taxon>
        <taxon>Drosophila</taxon>
        <taxon>Sophophora</taxon>
    </lineage>
</organism>
<accession>B4R4Z7</accession>
<dbReference type="AlphaFoldDB" id="B4R4Z7"/>
<dbReference type="Proteomes" id="UP000000304">
    <property type="component" value="Chromosome X"/>
</dbReference>
<proteinExistence type="predicted"/>
<dbReference type="STRING" id="7240.B4R4Z7"/>
<keyword evidence="3" id="KW-1185">Reference proteome</keyword>
<name>B4R4Z7_DROSI</name>
<feature type="compositionally biased region" description="Basic and acidic residues" evidence="1">
    <location>
        <begin position="1"/>
        <end position="14"/>
    </location>
</feature>
<protein>
    <submittedName>
        <fullName evidence="2">GD16255</fullName>
    </submittedName>
</protein>
<reference evidence="2 3" key="1">
    <citation type="journal article" date="2007" name="Nature">
        <title>Evolution of genes and genomes on the Drosophila phylogeny.</title>
        <authorList>
            <consortium name="Drosophila 12 Genomes Consortium"/>
            <person name="Clark A.G."/>
            <person name="Eisen M.B."/>
            <person name="Smith D.R."/>
            <person name="Bergman C.M."/>
            <person name="Oliver B."/>
            <person name="Markow T.A."/>
            <person name="Kaufman T.C."/>
            <person name="Kellis M."/>
            <person name="Gelbart W."/>
            <person name="Iyer V.N."/>
            <person name="Pollard D.A."/>
            <person name="Sackton T.B."/>
            <person name="Larracuente A.M."/>
            <person name="Singh N.D."/>
            <person name="Abad J.P."/>
            <person name="Abt D.N."/>
            <person name="Adryan B."/>
            <person name="Aguade M."/>
            <person name="Akashi H."/>
            <person name="Anderson W.W."/>
            <person name="Aquadro C.F."/>
            <person name="Ardell D.H."/>
            <person name="Arguello R."/>
            <person name="Artieri C.G."/>
            <person name="Barbash D.A."/>
            <person name="Barker D."/>
            <person name="Barsanti P."/>
            <person name="Batterham P."/>
            <person name="Batzoglou S."/>
            <person name="Begun D."/>
            <person name="Bhutkar A."/>
            <person name="Blanco E."/>
            <person name="Bosak S.A."/>
            <person name="Bradley R.K."/>
            <person name="Brand A.D."/>
            <person name="Brent M.R."/>
            <person name="Brooks A.N."/>
            <person name="Brown R.H."/>
            <person name="Butlin R.K."/>
            <person name="Caggese C."/>
            <person name="Calvi B.R."/>
            <person name="Bernardo de Carvalho A."/>
            <person name="Caspi A."/>
            <person name="Castrezana S."/>
            <person name="Celniker S.E."/>
            <person name="Chang J.L."/>
            <person name="Chapple C."/>
            <person name="Chatterji S."/>
            <person name="Chinwalla A."/>
            <person name="Civetta A."/>
            <person name="Clifton S.W."/>
            <person name="Comeron J.M."/>
            <person name="Costello J.C."/>
            <person name="Coyne J.A."/>
            <person name="Daub J."/>
            <person name="David R.G."/>
            <person name="Delcher A.L."/>
            <person name="Delehaunty K."/>
            <person name="Do C.B."/>
            <person name="Ebling H."/>
            <person name="Edwards K."/>
            <person name="Eickbush T."/>
            <person name="Evans J.D."/>
            <person name="Filipski A."/>
            <person name="Findeiss S."/>
            <person name="Freyhult E."/>
            <person name="Fulton L."/>
            <person name="Fulton R."/>
            <person name="Garcia A.C."/>
            <person name="Gardiner A."/>
            <person name="Garfield D.A."/>
            <person name="Garvin B.E."/>
            <person name="Gibson G."/>
            <person name="Gilbert D."/>
            <person name="Gnerre S."/>
            <person name="Godfrey J."/>
            <person name="Good R."/>
            <person name="Gotea V."/>
            <person name="Gravely B."/>
            <person name="Greenberg A.J."/>
            <person name="Griffiths-Jones S."/>
            <person name="Gross S."/>
            <person name="Guigo R."/>
            <person name="Gustafson E.A."/>
            <person name="Haerty W."/>
            <person name="Hahn M.W."/>
            <person name="Halligan D.L."/>
            <person name="Halpern A.L."/>
            <person name="Halter G.M."/>
            <person name="Han M.V."/>
            <person name="Heger A."/>
            <person name="Hillier L."/>
            <person name="Hinrichs A.S."/>
            <person name="Holmes I."/>
            <person name="Hoskins R.A."/>
            <person name="Hubisz M.J."/>
            <person name="Hultmark D."/>
            <person name="Huntley M.A."/>
            <person name="Jaffe D.B."/>
            <person name="Jagadeeshan S."/>
            <person name="Jeck W.R."/>
            <person name="Johnson J."/>
            <person name="Jones C.D."/>
            <person name="Jordan W.C."/>
            <person name="Karpen G.H."/>
            <person name="Kataoka E."/>
            <person name="Keightley P.D."/>
            <person name="Kheradpour P."/>
            <person name="Kirkness E.F."/>
            <person name="Koerich L.B."/>
            <person name="Kristiansen K."/>
            <person name="Kudrna D."/>
            <person name="Kulathinal R.J."/>
            <person name="Kumar S."/>
            <person name="Kwok R."/>
            <person name="Lander E."/>
            <person name="Langley C.H."/>
            <person name="Lapoint R."/>
            <person name="Lazzaro B.P."/>
            <person name="Lee S.J."/>
            <person name="Levesque L."/>
            <person name="Li R."/>
            <person name="Lin C.F."/>
            <person name="Lin M.F."/>
            <person name="Lindblad-Toh K."/>
            <person name="Llopart A."/>
            <person name="Long M."/>
            <person name="Low L."/>
            <person name="Lozovsky E."/>
            <person name="Lu J."/>
            <person name="Luo M."/>
            <person name="Machado C.A."/>
            <person name="Makalowski W."/>
            <person name="Marzo M."/>
            <person name="Matsuda M."/>
            <person name="Matzkin L."/>
            <person name="McAllister B."/>
            <person name="McBride C.S."/>
            <person name="McKernan B."/>
            <person name="McKernan K."/>
            <person name="Mendez-Lago M."/>
            <person name="Minx P."/>
            <person name="Mollenhauer M.U."/>
            <person name="Montooth K."/>
            <person name="Mount S.M."/>
            <person name="Mu X."/>
            <person name="Myers E."/>
            <person name="Negre B."/>
            <person name="Newfeld S."/>
            <person name="Nielsen R."/>
            <person name="Noor M.A."/>
            <person name="O'Grady P."/>
            <person name="Pachter L."/>
            <person name="Papaceit M."/>
            <person name="Parisi M.J."/>
            <person name="Parisi M."/>
            <person name="Parts L."/>
            <person name="Pedersen J.S."/>
            <person name="Pesole G."/>
            <person name="Phillippy A.M."/>
            <person name="Ponting C.P."/>
            <person name="Pop M."/>
            <person name="Porcelli D."/>
            <person name="Powell J.R."/>
            <person name="Prohaska S."/>
            <person name="Pruitt K."/>
            <person name="Puig M."/>
            <person name="Quesneville H."/>
            <person name="Ram K.R."/>
            <person name="Rand D."/>
            <person name="Rasmussen M.D."/>
            <person name="Reed L.K."/>
            <person name="Reenan R."/>
            <person name="Reily A."/>
            <person name="Remington K.A."/>
            <person name="Rieger T.T."/>
            <person name="Ritchie M.G."/>
            <person name="Robin C."/>
            <person name="Rogers Y.H."/>
            <person name="Rohde C."/>
            <person name="Rozas J."/>
            <person name="Rubenfield M.J."/>
            <person name="Ruiz A."/>
            <person name="Russo S."/>
            <person name="Salzberg S.L."/>
            <person name="Sanchez-Gracia A."/>
            <person name="Saranga D.J."/>
            <person name="Sato H."/>
            <person name="Schaeffer S.W."/>
            <person name="Schatz M.C."/>
            <person name="Schlenke T."/>
            <person name="Schwartz R."/>
            <person name="Segarra C."/>
            <person name="Singh R.S."/>
            <person name="Sirot L."/>
            <person name="Sirota M."/>
            <person name="Sisneros N.B."/>
            <person name="Smith C.D."/>
            <person name="Smith T.F."/>
            <person name="Spieth J."/>
            <person name="Stage D.E."/>
            <person name="Stark A."/>
            <person name="Stephan W."/>
            <person name="Strausberg R.L."/>
            <person name="Strempel S."/>
            <person name="Sturgill D."/>
            <person name="Sutton G."/>
            <person name="Sutton G.G."/>
            <person name="Tao W."/>
            <person name="Teichmann S."/>
            <person name="Tobari Y.N."/>
            <person name="Tomimura Y."/>
            <person name="Tsolas J.M."/>
            <person name="Valente V.L."/>
            <person name="Venter E."/>
            <person name="Venter J.C."/>
            <person name="Vicario S."/>
            <person name="Vieira F.G."/>
            <person name="Vilella A.J."/>
            <person name="Villasante A."/>
            <person name="Walenz B."/>
            <person name="Wang J."/>
            <person name="Wasserman M."/>
            <person name="Watts T."/>
            <person name="Wilson D."/>
            <person name="Wilson R.K."/>
            <person name="Wing R.A."/>
            <person name="Wolfner M.F."/>
            <person name="Wong A."/>
            <person name="Wong G.K."/>
            <person name="Wu C.I."/>
            <person name="Wu G."/>
            <person name="Yamamoto D."/>
            <person name="Yang H.P."/>
            <person name="Yang S.P."/>
            <person name="Yorke J.A."/>
            <person name="Yoshida K."/>
            <person name="Zdobnov E."/>
            <person name="Zhang P."/>
            <person name="Zhang Y."/>
            <person name="Zimin A.V."/>
            <person name="Baldwin J."/>
            <person name="Abdouelleil A."/>
            <person name="Abdulkadir J."/>
            <person name="Abebe A."/>
            <person name="Abera B."/>
            <person name="Abreu J."/>
            <person name="Acer S.C."/>
            <person name="Aftuck L."/>
            <person name="Alexander A."/>
            <person name="An P."/>
            <person name="Anderson E."/>
            <person name="Anderson S."/>
            <person name="Arachi H."/>
            <person name="Azer M."/>
            <person name="Bachantsang P."/>
            <person name="Barry A."/>
            <person name="Bayul T."/>
            <person name="Berlin A."/>
            <person name="Bessette D."/>
            <person name="Bloom T."/>
            <person name="Blye J."/>
            <person name="Boguslavskiy L."/>
            <person name="Bonnet C."/>
            <person name="Boukhgalter B."/>
            <person name="Bourzgui I."/>
            <person name="Brown A."/>
            <person name="Cahill P."/>
            <person name="Channer S."/>
            <person name="Cheshatsang Y."/>
            <person name="Chuda L."/>
            <person name="Citroen M."/>
            <person name="Collymore A."/>
            <person name="Cooke P."/>
            <person name="Costello M."/>
            <person name="D'Aco K."/>
            <person name="Daza R."/>
            <person name="De Haan G."/>
            <person name="DeGray S."/>
            <person name="DeMaso C."/>
            <person name="Dhargay N."/>
            <person name="Dooley K."/>
            <person name="Dooley E."/>
            <person name="Doricent M."/>
            <person name="Dorje P."/>
            <person name="Dorjee K."/>
            <person name="Dupes A."/>
            <person name="Elong R."/>
            <person name="Falk J."/>
            <person name="Farina A."/>
            <person name="Faro S."/>
            <person name="Ferguson D."/>
            <person name="Fisher S."/>
            <person name="Foley C.D."/>
            <person name="Franke A."/>
            <person name="Friedrich D."/>
            <person name="Gadbois L."/>
            <person name="Gearin G."/>
            <person name="Gearin C.R."/>
            <person name="Giannoukos G."/>
            <person name="Goode T."/>
            <person name="Graham J."/>
            <person name="Grandbois E."/>
            <person name="Grewal S."/>
            <person name="Gyaltsen K."/>
            <person name="Hafez N."/>
            <person name="Hagos B."/>
            <person name="Hall J."/>
            <person name="Henson C."/>
            <person name="Hollinger A."/>
            <person name="Honan T."/>
            <person name="Huard M.D."/>
            <person name="Hughes L."/>
            <person name="Hurhula B."/>
            <person name="Husby M.E."/>
            <person name="Kamat A."/>
            <person name="Kanga B."/>
            <person name="Kashin S."/>
            <person name="Khazanovich D."/>
            <person name="Kisner P."/>
            <person name="Lance K."/>
            <person name="Lara M."/>
            <person name="Lee W."/>
            <person name="Lennon N."/>
            <person name="Letendre F."/>
            <person name="LeVine R."/>
            <person name="Lipovsky A."/>
            <person name="Liu X."/>
            <person name="Liu J."/>
            <person name="Liu S."/>
            <person name="Lokyitsang T."/>
            <person name="Lokyitsang Y."/>
            <person name="Lubonja R."/>
            <person name="Lui A."/>
            <person name="MacDonald P."/>
            <person name="Magnisalis V."/>
            <person name="Maru K."/>
            <person name="Matthews C."/>
            <person name="McCusker W."/>
            <person name="McDonough S."/>
            <person name="Mehta T."/>
            <person name="Meldrim J."/>
            <person name="Meneus L."/>
            <person name="Mihai O."/>
            <person name="Mihalev A."/>
            <person name="Mihova T."/>
            <person name="Mittelman R."/>
            <person name="Mlenga V."/>
            <person name="Montmayeur A."/>
            <person name="Mulrain L."/>
            <person name="Navidi A."/>
            <person name="Naylor J."/>
            <person name="Negash T."/>
            <person name="Nguyen T."/>
            <person name="Nguyen N."/>
            <person name="Nicol R."/>
            <person name="Norbu C."/>
            <person name="Norbu N."/>
            <person name="Novod N."/>
            <person name="O'Neill B."/>
            <person name="Osman S."/>
            <person name="Markiewicz E."/>
            <person name="Oyono O.L."/>
            <person name="Patti C."/>
            <person name="Phunkhang P."/>
            <person name="Pierre F."/>
            <person name="Priest M."/>
            <person name="Raghuraman S."/>
            <person name="Rege F."/>
            <person name="Reyes R."/>
            <person name="Rise C."/>
            <person name="Rogov P."/>
            <person name="Ross K."/>
            <person name="Ryan E."/>
            <person name="Settipalli S."/>
            <person name="Shea T."/>
            <person name="Sherpa N."/>
            <person name="Shi L."/>
            <person name="Shih D."/>
            <person name="Sparrow T."/>
            <person name="Spaulding J."/>
            <person name="Stalker J."/>
            <person name="Stange-Thomann N."/>
            <person name="Stavropoulos S."/>
            <person name="Stone C."/>
            <person name="Strader C."/>
            <person name="Tesfaye S."/>
            <person name="Thomson T."/>
            <person name="Thoulutsang Y."/>
            <person name="Thoulutsang D."/>
            <person name="Topham K."/>
            <person name="Topping I."/>
            <person name="Tsamla T."/>
            <person name="Vassiliev H."/>
            <person name="Vo A."/>
            <person name="Wangchuk T."/>
            <person name="Wangdi T."/>
            <person name="Weiand M."/>
            <person name="Wilkinson J."/>
            <person name="Wilson A."/>
            <person name="Yadav S."/>
            <person name="Young G."/>
            <person name="Yu Q."/>
            <person name="Zembek L."/>
            <person name="Zhong D."/>
            <person name="Zimmer A."/>
            <person name="Zwirko Z."/>
            <person name="Jaffe D.B."/>
            <person name="Alvarez P."/>
            <person name="Brockman W."/>
            <person name="Butler J."/>
            <person name="Chin C."/>
            <person name="Gnerre S."/>
            <person name="Grabherr M."/>
            <person name="Kleber M."/>
            <person name="Mauceli E."/>
            <person name="MacCallum I."/>
        </authorList>
    </citation>
    <scope>NUCLEOTIDE SEQUENCE [LARGE SCALE GENOMIC DNA]</scope>
    <source>
        <strain evidence="3">white501</strain>
    </source>
</reference>
<sequence>MANDSERNDDRENDQNNNNKKKNGILKPQGKKTDKIEKKMKEIKEQKPHFNEMTGSLNNLLTPVTSRTMTKNT</sequence>